<keyword evidence="4" id="KW-1185">Reference proteome</keyword>
<reference evidence="3 4" key="1">
    <citation type="submission" date="2015-12" db="EMBL/GenBank/DDBJ databases">
        <title>Draft genome of the nematode, Onchocerca flexuosa.</title>
        <authorList>
            <person name="Mitreva M."/>
        </authorList>
    </citation>
    <scope>NUCLEOTIDE SEQUENCE [LARGE SCALE GENOMIC DNA]</scope>
    <source>
        <strain evidence="3">Red Deer</strain>
    </source>
</reference>
<organism evidence="3 4">
    <name type="scientific">Onchocerca flexuosa</name>
    <dbReference type="NCBI Taxonomy" id="387005"/>
    <lineage>
        <taxon>Eukaryota</taxon>
        <taxon>Metazoa</taxon>
        <taxon>Ecdysozoa</taxon>
        <taxon>Nematoda</taxon>
        <taxon>Chromadorea</taxon>
        <taxon>Rhabditida</taxon>
        <taxon>Spirurina</taxon>
        <taxon>Spiruromorpha</taxon>
        <taxon>Filarioidea</taxon>
        <taxon>Onchocercidae</taxon>
        <taxon>Onchocerca</taxon>
    </lineage>
</organism>
<accession>A0A238C3L3</accession>
<keyword evidence="2" id="KW-0732">Signal</keyword>
<protein>
    <submittedName>
        <fullName evidence="3">GDNF/GAS1 domain protein</fullName>
    </submittedName>
</protein>
<feature type="chain" id="PRO_5012014429" evidence="2">
    <location>
        <begin position="18"/>
        <end position="244"/>
    </location>
</feature>
<sequence length="244" mass="27596">MQQQLFLFLFATKLAEAQSPNYSVECQRANAACEENTDCVHRLAVLQSTCVTNTCQPQCRNAVLNLYQNRLGRSLLRTDISCIPGRYELELCNLIPNKLPVYCNLAKLACEADLMCSSRYGIFTSECENEVARGDCSSRCRELLNDTLKTQQGTTFIDCTCTDKDDKLCQHLKDVILKSCMTNSKTTMPPVESNSIFKNVEIERNTVMHEDEDRDGGQVAVTSHFLIIVLLCSLLFFRWSISLF</sequence>
<dbReference type="Proteomes" id="UP000242913">
    <property type="component" value="Unassembled WGS sequence"/>
</dbReference>
<gene>
    <name evidence="3" type="ORF">X798_00915</name>
</gene>
<dbReference type="PANTHER" id="PTHR16840:SF3">
    <property type="entry name" value="GROWTH ARREST-SPECIFIC PROTEIN 1"/>
    <property type="match status" value="1"/>
</dbReference>
<feature type="signal peptide" evidence="2">
    <location>
        <begin position="1"/>
        <end position="17"/>
    </location>
</feature>
<evidence type="ECO:0000313" key="4">
    <source>
        <dbReference type="Proteomes" id="UP000242913"/>
    </source>
</evidence>
<keyword evidence="1" id="KW-0812">Transmembrane</keyword>
<dbReference type="OrthoDB" id="5776214at2759"/>
<evidence type="ECO:0000313" key="3">
    <source>
        <dbReference type="EMBL" id="OZC11735.1"/>
    </source>
</evidence>
<dbReference type="InterPro" id="IPR039596">
    <property type="entry name" value="GAS1"/>
</dbReference>
<evidence type="ECO:0000256" key="1">
    <source>
        <dbReference type="SAM" id="Phobius"/>
    </source>
</evidence>
<feature type="transmembrane region" description="Helical" evidence="1">
    <location>
        <begin position="221"/>
        <end position="241"/>
    </location>
</feature>
<keyword evidence="1" id="KW-1133">Transmembrane helix</keyword>
<name>A0A238C3L3_9BILA</name>
<dbReference type="EMBL" id="KZ269979">
    <property type="protein sequence ID" value="OZC11735.1"/>
    <property type="molecule type" value="Genomic_DNA"/>
</dbReference>
<evidence type="ECO:0000256" key="2">
    <source>
        <dbReference type="SAM" id="SignalP"/>
    </source>
</evidence>
<proteinExistence type="predicted"/>
<dbReference type="GO" id="GO:0051726">
    <property type="term" value="P:regulation of cell cycle"/>
    <property type="evidence" value="ECO:0007669"/>
    <property type="project" value="InterPro"/>
</dbReference>
<dbReference type="PANTHER" id="PTHR16840">
    <property type="entry name" value="GROWTH ARREST-SPECIFIC PROTEIN 1"/>
    <property type="match status" value="1"/>
</dbReference>
<dbReference type="AlphaFoldDB" id="A0A238C3L3"/>
<keyword evidence="1" id="KW-0472">Membrane</keyword>